<dbReference type="EC" id="2.1.2.2" evidence="2"/>
<dbReference type="InterPro" id="IPR036477">
    <property type="entry name" value="Formyl_transf_N_sf"/>
</dbReference>
<dbReference type="InterPro" id="IPR004607">
    <property type="entry name" value="GART"/>
</dbReference>
<sequence length="223" mass="24959">MAKKASLVVLISGGGSNLQAIIDAVNSKQLDAEITAVISNQVTAKGLDRASKENITTHVIDHKAYPTREGFDQAMMQVIDELNPNMVILAGFMRILSQPFIEHYQHRLINIHPSLLPKYKGLNTHQQAIKNKDKIHGASVHYVGHELDSGPVVIQAEIPVEDSDTAQTLAARVLTEEHKIYPLAIKMHLENRIHFDNNQIQLDKQPLNKPLLWKQGKLITDHQ</sequence>
<dbReference type="PANTHER" id="PTHR43369:SF2">
    <property type="entry name" value="PHOSPHORIBOSYLGLYCINAMIDE FORMYLTRANSFERASE"/>
    <property type="match status" value="1"/>
</dbReference>
<dbReference type="GO" id="GO:0005829">
    <property type="term" value="C:cytosol"/>
    <property type="evidence" value="ECO:0007669"/>
    <property type="project" value="TreeGrafter"/>
</dbReference>
<evidence type="ECO:0000259" key="5">
    <source>
        <dbReference type="Pfam" id="PF00551"/>
    </source>
</evidence>
<dbReference type="AlphaFoldDB" id="A0A3B0XF35"/>
<dbReference type="GO" id="GO:0006189">
    <property type="term" value="P:'de novo' IMP biosynthetic process"/>
    <property type="evidence" value="ECO:0007669"/>
    <property type="project" value="InterPro"/>
</dbReference>
<evidence type="ECO:0000256" key="3">
    <source>
        <dbReference type="ARBA" id="ARBA00022679"/>
    </source>
</evidence>
<dbReference type="PANTHER" id="PTHR43369">
    <property type="entry name" value="PHOSPHORIBOSYLGLYCINAMIDE FORMYLTRANSFERASE"/>
    <property type="match status" value="1"/>
</dbReference>
<evidence type="ECO:0000256" key="4">
    <source>
        <dbReference type="ARBA" id="ARBA00022755"/>
    </source>
</evidence>
<feature type="domain" description="Formyl transferase N-terminal" evidence="5">
    <location>
        <begin position="7"/>
        <end position="185"/>
    </location>
</feature>
<dbReference type="Gene3D" id="3.40.50.170">
    <property type="entry name" value="Formyl transferase, N-terminal domain"/>
    <property type="match status" value="1"/>
</dbReference>
<organism evidence="6">
    <name type="scientific">hydrothermal vent metagenome</name>
    <dbReference type="NCBI Taxonomy" id="652676"/>
    <lineage>
        <taxon>unclassified sequences</taxon>
        <taxon>metagenomes</taxon>
        <taxon>ecological metagenomes</taxon>
    </lineage>
</organism>
<reference evidence="6" key="1">
    <citation type="submission" date="2018-06" db="EMBL/GenBank/DDBJ databases">
        <authorList>
            <person name="Zhirakovskaya E."/>
        </authorList>
    </citation>
    <scope>NUCLEOTIDE SEQUENCE</scope>
</reference>
<name>A0A3B0XF35_9ZZZZ</name>
<gene>
    <name evidence="6" type="ORF">MNBD_GAMMA05-2344</name>
</gene>
<dbReference type="NCBIfam" id="TIGR00639">
    <property type="entry name" value="PurN"/>
    <property type="match status" value="1"/>
</dbReference>
<evidence type="ECO:0000313" key="6">
    <source>
        <dbReference type="EMBL" id="VAW54594.1"/>
    </source>
</evidence>
<dbReference type="CDD" id="cd08645">
    <property type="entry name" value="FMT_core_GART"/>
    <property type="match status" value="1"/>
</dbReference>
<evidence type="ECO:0000256" key="1">
    <source>
        <dbReference type="ARBA" id="ARBA00005054"/>
    </source>
</evidence>
<dbReference type="EMBL" id="UOFE01000041">
    <property type="protein sequence ID" value="VAW54594.1"/>
    <property type="molecule type" value="Genomic_DNA"/>
</dbReference>
<protein>
    <recommendedName>
        <fullName evidence="2">phosphoribosylglycinamide formyltransferase 1</fullName>
        <ecNumber evidence="2">2.1.2.2</ecNumber>
    </recommendedName>
</protein>
<dbReference type="HAMAP" id="MF_01930">
    <property type="entry name" value="PurN"/>
    <property type="match status" value="1"/>
</dbReference>
<keyword evidence="3 6" id="KW-0808">Transferase</keyword>
<dbReference type="SUPFAM" id="SSF53328">
    <property type="entry name" value="Formyltransferase"/>
    <property type="match status" value="1"/>
</dbReference>
<accession>A0A3B0XF35</accession>
<dbReference type="GO" id="GO:0004644">
    <property type="term" value="F:phosphoribosylglycinamide formyltransferase activity"/>
    <property type="evidence" value="ECO:0007669"/>
    <property type="project" value="UniProtKB-EC"/>
</dbReference>
<keyword evidence="4" id="KW-0658">Purine biosynthesis</keyword>
<proteinExistence type="inferred from homology"/>
<dbReference type="Pfam" id="PF00551">
    <property type="entry name" value="Formyl_trans_N"/>
    <property type="match status" value="1"/>
</dbReference>
<dbReference type="InterPro" id="IPR002376">
    <property type="entry name" value="Formyl_transf_N"/>
</dbReference>
<comment type="pathway">
    <text evidence="1">Purine metabolism; IMP biosynthesis via de novo pathway; N(2)-formyl-N(1)-(5-phospho-D-ribosyl)glycinamide from N(1)-(5-phospho-D-ribosyl)glycinamide (10-formyl THF route): step 1/1.</text>
</comment>
<evidence type="ECO:0000256" key="2">
    <source>
        <dbReference type="ARBA" id="ARBA00012254"/>
    </source>
</evidence>